<evidence type="ECO:0000256" key="1">
    <source>
        <dbReference type="SAM" id="Phobius"/>
    </source>
</evidence>
<evidence type="ECO:0000313" key="3">
    <source>
        <dbReference type="Proteomes" id="UP001596052"/>
    </source>
</evidence>
<sequence>MSSSRHFVLSFFGPVVASGFFCGFIWLIWSWLERHHIPPLVTMLVGALVVGMITRRIVRSCVAVTCPFCGGKSYEIPHRGNRFMCQVCGKDH</sequence>
<keyword evidence="3" id="KW-1185">Reference proteome</keyword>
<comment type="caution">
    <text evidence="2">The sequence shown here is derived from an EMBL/GenBank/DDBJ whole genome shotgun (WGS) entry which is preliminary data.</text>
</comment>
<protein>
    <submittedName>
        <fullName evidence="2">Uncharacterized protein</fullName>
    </submittedName>
</protein>
<dbReference type="EMBL" id="JBHSMQ010000004">
    <property type="protein sequence ID" value="MFC5455630.1"/>
    <property type="molecule type" value="Genomic_DNA"/>
</dbReference>
<gene>
    <name evidence="2" type="ORF">ACFQDI_12250</name>
</gene>
<keyword evidence="1" id="KW-1133">Transmembrane helix</keyword>
<dbReference type="Proteomes" id="UP001596052">
    <property type="component" value="Unassembled WGS sequence"/>
</dbReference>
<feature type="transmembrane region" description="Helical" evidence="1">
    <location>
        <begin position="35"/>
        <end position="53"/>
    </location>
</feature>
<keyword evidence="1" id="KW-0812">Transmembrane</keyword>
<accession>A0ABW0KQ91</accession>
<keyword evidence="1" id="KW-0472">Membrane</keyword>
<feature type="transmembrane region" description="Helical" evidence="1">
    <location>
        <begin position="7"/>
        <end position="29"/>
    </location>
</feature>
<name>A0ABW0KQ91_9BACT</name>
<organism evidence="2 3">
    <name type="scientific">Prosthecobacter fluviatilis</name>
    <dbReference type="NCBI Taxonomy" id="445931"/>
    <lineage>
        <taxon>Bacteria</taxon>
        <taxon>Pseudomonadati</taxon>
        <taxon>Verrucomicrobiota</taxon>
        <taxon>Verrucomicrobiia</taxon>
        <taxon>Verrucomicrobiales</taxon>
        <taxon>Verrucomicrobiaceae</taxon>
        <taxon>Prosthecobacter</taxon>
    </lineage>
</organism>
<proteinExistence type="predicted"/>
<dbReference type="RefSeq" id="WP_377166902.1">
    <property type="nucleotide sequence ID" value="NZ_JBHSMQ010000004.1"/>
</dbReference>
<evidence type="ECO:0000313" key="2">
    <source>
        <dbReference type="EMBL" id="MFC5455630.1"/>
    </source>
</evidence>
<reference evidence="3" key="1">
    <citation type="journal article" date="2019" name="Int. J. Syst. Evol. Microbiol.">
        <title>The Global Catalogue of Microorganisms (GCM) 10K type strain sequencing project: providing services to taxonomists for standard genome sequencing and annotation.</title>
        <authorList>
            <consortium name="The Broad Institute Genomics Platform"/>
            <consortium name="The Broad Institute Genome Sequencing Center for Infectious Disease"/>
            <person name="Wu L."/>
            <person name="Ma J."/>
        </authorList>
    </citation>
    <scope>NUCLEOTIDE SEQUENCE [LARGE SCALE GENOMIC DNA]</scope>
    <source>
        <strain evidence="3">CGMCC 4.1469</strain>
    </source>
</reference>